<gene>
    <name evidence="2" type="ORF">XINFAN_01257</name>
</gene>
<dbReference type="AlphaFoldDB" id="A0A3P5WM78"/>
<keyword evidence="3" id="KW-1185">Reference proteome</keyword>
<dbReference type="InterPro" id="IPR002123">
    <property type="entry name" value="Plipid/glycerol_acylTrfase"/>
</dbReference>
<proteinExistence type="predicted"/>
<evidence type="ECO:0000259" key="1">
    <source>
        <dbReference type="SMART" id="SM00563"/>
    </source>
</evidence>
<dbReference type="InterPro" id="IPR045746">
    <property type="entry name" value="ACT14924-like_Acyltransf_dom"/>
</dbReference>
<dbReference type="OrthoDB" id="1113830at2"/>
<protein>
    <recommendedName>
        <fullName evidence="1">Phospholipid/glycerol acyltransferase domain-containing protein</fullName>
    </recommendedName>
</protein>
<dbReference type="SUPFAM" id="SSF69593">
    <property type="entry name" value="Glycerol-3-phosphate (1)-acyltransferase"/>
    <property type="match status" value="1"/>
</dbReference>
<dbReference type="SMART" id="SM00563">
    <property type="entry name" value="PlsC"/>
    <property type="match status" value="1"/>
</dbReference>
<dbReference type="RefSeq" id="WP_124085681.1">
    <property type="nucleotide sequence ID" value="NZ_UXAW01000051.1"/>
</dbReference>
<evidence type="ECO:0000313" key="2">
    <source>
        <dbReference type="EMBL" id="VDC24633.1"/>
    </source>
</evidence>
<name>A0A3P5WM78_9RHOB</name>
<dbReference type="GO" id="GO:0016746">
    <property type="term" value="F:acyltransferase activity"/>
    <property type="evidence" value="ECO:0007669"/>
    <property type="project" value="InterPro"/>
</dbReference>
<organism evidence="2 3">
    <name type="scientific">Pseudogemmobacter humi</name>
    <dbReference type="NCBI Taxonomy" id="2483812"/>
    <lineage>
        <taxon>Bacteria</taxon>
        <taxon>Pseudomonadati</taxon>
        <taxon>Pseudomonadota</taxon>
        <taxon>Alphaproteobacteria</taxon>
        <taxon>Rhodobacterales</taxon>
        <taxon>Paracoccaceae</taxon>
        <taxon>Pseudogemmobacter</taxon>
    </lineage>
</organism>
<dbReference type="EMBL" id="UXAW01000051">
    <property type="protein sequence ID" value="VDC24633.1"/>
    <property type="molecule type" value="Genomic_DNA"/>
</dbReference>
<sequence length="302" mass="33385">MLDALADFDSLPAAPQIDFTCSHPGQSRFRRSLIRAVEMLTGQRRLRRLYLDWVWCDRPLGMPVFSAALRQLRIDPQIAAGAGHLEAVPASGGLLLVANHPFGVIDGLAIGHLGMQMRGNVRILTNSLLCRVPEVDPYLLPVDFSGTPEARRLTVETRRRAAALLQAGEVVAVFPAGGVATANRPLRGRAVDAAWHPFVGRLATIPGVTTLPVHFAGQNTRLFQIASHTSYALRVALIFHETRRRIGQPVELRLGAPVPAAELRLLDRDRVAAELRRRCMALADPALRDPDETFVWPRHIRW</sequence>
<dbReference type="Pfam" id="PF19576">
    <property type="entry name" value="Acyltransf_2"/>
    <property type="match status" value="1"/>
</dbReference>
<dbReference type="Proteomes" id="UP000277498">
    <property type="component" value="Unassembled WGS sequence"/>
</dbReference>
<evidence type="ECO:0000313" key="3">
    <source>
        <dbReference type="Proteomes" id="UP000277498"/>
    </source>
</evidence>
<accession>A0A3P5WM78</accession>
<reference evidence="2 3" key="1">
    <citation type="submission" date="2018-11" db="EMBL/GenBank/DDBJ databases">
        <authorList>
            <person name="Criscuolo A."/>
        </authorList>
    </citation>
    <scope>NUCLEOTIDE SEQUENCE [LARGE SCALE GENOMIC DNA]</scope>
    <source>
        <strain evidence="2">ACIP111625</strain>
    </source>
</reference>
<feature type="domain" description="Phospholipid/glycerol acyltransferase" evidence="1">
    <location>
        <begin position="94"/>
        <end position="218"/>
    </location>
</feature>
<dbReference type="CDD" id="cd07986">
    <property type="entry name" value="LPLAT_ACT14924-like"/>
    <property type="match status" value="1"/>
</dbReference>